<reference evidence="2" key="1">
    <citation type="submission" date="2022-06" db="EMBL/GenBank/DDBJ databases">
        <authorList>
            <consortium name="SYNGENTA / RWTH Aachen University"/>
        </authorList>
    </citation>
    <scope>NUCLEOTIDE SEQUENCE</scope>
</reference>
<evidence type="ECO:0000313" key="3">
    <source>
        <dbReference type="Proteomes" id="UP001153365"/>
    </source>
</evidence>
<accession>A0AAV0AY35</accession>
<feature type="region of interest" description="Disordered" evidence="1">
    <location>
        <begin position="1"/>
        <end position="22"/>
    </location>
</feature>
<dbReference type="EMBL" id="CALTRL010002304">
    <property type="protein sequence ID" value="CAH7675311.1"/>
    <property type="molecule type" value="Genomic_DNA"/>
</dbReference>
<dbReference type="Proteomes" id="UP001153365">
    <property type="component" value="Unassembled WGS sequence"/>
</dbReference>
<keyword evidence="3" id="KW-1185">Reference proteome</keyword>
<evidence type="ECO:0000256" key="1">
    <source>
        <dbReference type="SAM" id="MobiDB-lite"/>
    </source>
</evidence>
<organism evidence="2 3">
    <name type="scientific">Phakopsora pachyrhizi</name>
    <name type="common">Asian soybean rust disease fungus</name>
    <dbReference type="NCBI Taxonomy" id="170000"/>
    <lineage>
        <taxon>Eukaryota</taxon>
        <taxon>Fungi</taxon>
        <taxon>Dikarya</taxon>
        <taxon>Basidiomycota</taxon>
        <taxon>Pucciniomycotina</taxon>
        <taxon>Pucciniomycetes</taxon>
        <taxon>Pucciniales</taxon>
        <taxon>Phakopsoraceae</taxon>
        <taxon>Phakopsora</taxon>
    </lineage>
</organism>
<feature type="non-terminal residue" evidence="2">
    <location>
        <position position="1"/>
    </location>
</feature>
<sequence length="178" mass="19979">SEQFRKLGHQNQDLPNQSEFGSVNRPHGFFDLTSISNELHRIHLSQNEAASPSNQQAGTSSSQWTQQFSLHSNQASNFLRPVLDSPYSSSLNLGFQSRMMFALSMRFYTISWTMGTEPSNLKADNEFMKSLEATWKNLASDLNSSSLTNDELSCSLNARTNGRGDCQQRGHSLLKKNL</sequence>
<comment type="caution">
    <text evidence="2">The sequence shown here is derived from an EMBL/GenBank/DDBJ whole genome shotgun (WGS) entry which is preliminary data.</text>
</comment>
<proteinExistence type="predicted"/>
<evidence type="ECO:0000313" key="2">
    <source>
        <dbReference type="EMBL" id="CAH7675311.1"/>
    </source>
</evidence>
<dbReference type="AlphaFoldDB" id="A0AAV0AY35"/>
<feature type="compositionally biased region" description="Polar residues" evidence="1">
    <location>
        <begin position="1"/>
        <end position="21"/>
    </location>
</feature>
<protein>
    <submittedName>
        <fullName evidence="2">Uncharacterized protein</fullName>
    </submittedName>
</protein>
<feature type="region of interest" description="Disordered" evidence="1">
    <location>
        <begin position="158"/>
        <end position="178"/>
    </location>
</feature>
<gene>
    <name evidence="2" type="ORF">PPACK8108_LOCUS10301</name>
</gene>
<name>A0AAV0AY35_PHAPC</name>